<dbReference type="EMBL" id="KT381879">
    <property type="protein sequence ID" value="ALF01640.1"/>
    <property type="molecule type" value="Genomic_DNA"/>
</dbReference>
<evidence type="ECO:0000313" key="2">
    <source>
        <dbReference type="Proteomes" id="UP000204057"/>
    </source>
</evidence>
<evidence type="ECO:0000313" key="1">
    <source>
        <dbReference type="EMBL" id="ALF01640.1"/>
    </source>
</evidence>
<dbReference type="Proteomes" id="UP000204057">
    <property type="component" value="Segment"/>
</dbReference>
<reference evidence="1 2" key="1">
    <citation type="journal article" date="2015" name="Genome Announc.">
        <title>Complete Genome Sequence of Caulobacter crescentus Podophage Percy.</title>
        <authorList>
            <person name="Lerma R.A."/>
            <person name="Tidwell T.J."/>
            <person name="Cahill J.L."/>
            <person name="Rasche E.S."/>
            <person name="Kuty Everett G.F."/>
        </authorList>
    </citation>
    <scope>NUCLEOTIDE SEQUENCE [LARGE SCALE GENOMIC DNA]</scope>
</reference>
<protein>
    <submittedName>
        <fullName evidence="1">Uncharacterized protein</fullName>
    </submittedName>
</protein>
<dbReference type="RefSeq" id="YP_009225238.1">
    <property type="nucleotide sequence ID" value="NC_029092.1"/>
</dbReference>
<organism evidence="1 2">
    <name type="scientific">Caulobacter phage Percy</name>
    <dbReference type="NCBI Taxonomy" id="1701809"/>
    <lineage>
        <taxon>Viruses</taxon>
        <taxon>Duplodnaviria</taxon>
        <taxon>Heunggongvirae</taxon>
        <taxon>Uroviricota</taxon>
        <taxon>Caudoviricetes</taxon>
        <taxon>Autographivirales</taxon>
        <taxon>Autonotataviridae</taxon>
        <taxon>Percyvirus</taxon>
        <taxon>Percyvirus percy</taxon>
    </lineage>
</organism>
<keyword evidence="2" id="KW-1185">Reference proteome</keyword>
<dbReference type="GeneID" id="26796233"/>
<accession>A0A0M4R437</accession>
<dbReference type="KEGG" id="vg:26796233"/>
<sequence length="193" mass="21820">MFGKDFLKRHLPAEPVSIPFNAAVMTMANRLCPKGWDVMDLAPNSLHALTLHVRCTGKVAVWSGASDNTIFSCPEHNWAFRAWHDATHYQLQQDFSFAGEANTAFAQCADLLDQYGLDEDTREFCAIILCEVIGQSAYFHLHGELVPDQRKFYAENIKAYRFLANRVIDEAYREAPGNRLAFLALARRMYGVG</sequence>
<name>A0A0M4R437_9CAUD</name>
<gene>
    <name evidence="1" type="ORF">CPT_Percy6</name>
</gene>
<proteinExistence type="predicted"/>